<evidence type="ECO:0000256" key="5">
    <source>
        <dbReference type="ARBA" id="ARBA00022842"/>
    </source>
</evidence>
<keyword evidence="5" id="KW-0460">Magnesium</keyword>
<dbReference type="GO" id="GO:0006096">
    <property type="term" value="P:glycolytic process"/>
    <property type="evidence" value="ECO:0007669"/>
    <property type="project" value="UniProtKB-KW"/>
</dbReference>
<dbReference type="InterPro" id="IPR029056">
    <property type="entry name" value="Ribokinase-like"/>
</dbReference>
<sequence length="421" mass="47166">MRIICGYNVNLDSVYTIRGNEIVRYLGNHNIIEKVLKHLASSSEGIYSIEDFFRGLLLNMKSGSGAEWLIFNHRVVKSLKECFGEKSDIIIGGNAGNITNVLSELGASLVLPNIARHSKVQTELFHRENIKTRVQNSENEESIHFVFNFNKGTHVQVGDLDFIVPHDDRFIATYDPANIALEVDPFFEEYLLQFADSFDGAIFAGFHLLLKEYPDGSTYKDKLNRFIRQTASLKKQNPGMFIHVEHGYFQSGTVESYLLKNLSHVDSLGLNEVELSRCSLIKDNKKLIAGINDPQIGDITIASLQILEAADLNRVCVHTGEFVVSVFKKGFIKPADEIKALWFAVRTAASYATTGKHGNREYIEQTTKNIPLRSSKTTSIENCYVCMVPVMRCEKPVTTVGLGDTFTAAAFLRELELAKQA</sequence>
<reference evidence="7" key="1">
    <citation type="submission" date="2020-10" db="EMBL/GenBank/DDBJ databases">
        <authorList>
            <person name="Hahn C.J."/>
            <person name="Laso-Perez R."/>
            <person name="Vulcano F."/>
            <person name="Vaziourakis K.-M."/>
            <person name="Stokke R."/>
            <person name="Steen I.H."/>
            <person name="Teske A."/>
            <person name="Boetius A."/>
            <person name="Liebeke M."/>
            <person name="Amann R."/>
            <person name="Knittel K."/>
        </authorList>
    </citation>
    <scope>NUCLEOTIDE SEQUENCE</scope>
    <source>
        <strain evidence="7">Gfbio:e3339647-f889-4370-9287-4fb5cb688e4c:AG392J18_GoMArc1</strain>
    </source>
</reference>
<dbReference type="GO" id="GO:0043843">
    <property type="term" value="F:ADP-specific glucokinase activity"/>
    <property type="evidence" value="ECO:0007669"/>
    <property type="project" value="UniProtKB-EC"/>
</dbReference>
<keyword evidence="3" id="KW-0479">Metal-binding</keyword>
<proteinExistence type="predicted"/>
<keyword evidence="2 7" id="KW-0808">Transferase</keyword>
<evidence type="ECO:0000256" key="2">
    <source>
        <dbReference type="ARBA" id="ARBA00022679"/>
    </source>
</evidence>
<dbReference type="PANTHER" id="PTHR21208:SF1">
    <property type="entry name" value="ADP-DEPENDENT GLUCOKINASE"/>
    <property type="match status" value="1"/>
</dbReference>
<dbReference type="PANTHER" id="PTHR21208">
    <property type="entry name" value="ADP-DEPENDENT GLUCOKINASE"/>
    <property type="match status" value="1"/>
</dbReference>
<evidence type="ECO:0000313" key="8">
    <source>
        <dbReference type="Proteomes" id="UP000612009"/>
    </source>
</evidence>
<dbReference type="AlphaFoldDB" id="A0A811TAD4"/>
<evidence type="ECO:0000256" key="4">
    <source>
        <dbReference type="ARBA" id="ARBA00022777"/>
    </source>
</evidence>
<name>A0A811TAD4_9EURY</name>
<keyword evidence="6" id="KW-0324">Glycolysis</keyword>
<dbReference type="PROSITE" id="PS51255">
    <property type="entry name" value="ADPK"/>
    <property type="match status" value="1"/>
</dbReference>
<dbReference type="Gene3D" id="3.40.1190.20">
    <property type="match status" value="1"/>
</dbReference>
<evidence type="ECO:0000256" key="1">
    <source>
        <dbReference type="ARBA" id="ARBA00022490"/>
    </source>
</evidence>
<comment type="caution">
    <text evidence="7">The sequence shown here is derived from an EMBL/GenBank/DDBJ whole genome shotgun (WGS) entry which is preliminary data.</text>
</comment>
<accession>A0A811TAD4</accession>
<evidence type="ECO:0000256" key="3">
    <source>
        <dbReference type="ARBA" id="ARBA00022723"/>
    </source>
</evidence>
<dbReference type="InterPro" id="IPR007666">
    <property type="entry name" value="ADP_PFK/GK"/>
</dbReference>
<dbReference type="Proteomes" id="UP000612009">
    <property type="component" value="Unassembled WGS sequence"/>
</dbReference>
<evidence type="ECO:0000313" key="7">
    <source>
        <dbReference type="EMBL" id="CAD6492748.1"/>
    </source>
</evidence>
<keyword evidence="4 7" id="KW-0418">Kinase</keyword>
<dbReference type="GO" id="GO:0046872">
    <property type="term" value="F:metal ion binding"/>
    <property type="evidence" value="ECO:0007669"/>
    <property type="project" value="UniProtKB-KW"/>
</dbReference>
<dbReference type="Pfam" id="PF04587">
    <property type="entry name" value="ADP_PFK_GK"/>
    <property type="match status" value="1"/>
</dbReference>
<gene>
    <name evidence="7" type="primary">glkA</name>
    <name evidence="7" type="ORF">LAKADJCE_00367</name>
</gene>
<organism evidence="7 8">
    <name type="scientific">Candidatus Argoarchaeum ethanivorans</name>
    <dbReference type="NCBI Taxonomy" id="2608793"/>
    <lineage>
        <taxon>Archaea</taxon>
        <taxon>Methanobacteriati</taxon>
        <taxon>Methanobacteriota</taxon>
        <taxon>Stenosarchaea group</taxon>
        <taxon>Methanomicrobia</taxon>
        <taxon>Methanosarcinales</taxon>
        <taxon>Methanosarcinales incertae sedis</taxon>
        <taxon>GOM Arc I cluster</taxon>
        <taxon>Candidatus Argoarchaeum</taxon>
    </lineage>
</organism>
<dbReference type="SUPFAM" id="SSF53613">
    <property type="entry name" value="Ribokinase-like"/>
    <property type="match status" value="1"/>
</dbReference>
<evidence type="ECO:0000256" key="6">
    <source>
        <dbReference type="ARBA" id="ARBA00023152"/>
    </source>
</evidence>
<dbReference type="Gene3D" id="3.30.1110.20">
    <property type="match status" value="1"/>
</dbReference>
<protein>
    <submittedName>
        <fullName evidence="7">ADP-dependent glucokinase</fullName>
        <ecNumber evidence="7">2.7.1.147</ecNumber>
    </submittedName>
</protein>
<dbReference type="EC" id="2.7.1.147" evidence="7"/>
<dbReference type="EMBL" id="CAJHIR010000016">
    <property type="protein sequence ID" value="CAD6492748.1"/>
    <property type="molecule type" value="Genomic_DNA"/>
</dbReference>
<keyword evidence="1" id="KW-0963">Cytoplasm</keyword>